<dbReference type="Pfam" id="PF13088">
    <property type="entry name" value="BNR_2"/>
    <property type="match status" value="1"/>
</dbReference>
<evidence type="ECO:0000313" key="3">
    <source>
        <dbReference type="Proteomes" id="UP001499967"/>
    </source>
</evidence>
<name>A0ABN1PYQ7_9PSEU</name>
<dbReference type="CDD" id="cd15482">
    <property type="entry name" value="Sialidase_non-viral"/>
    <property type="match status" value="1"/>
</dbReference>
<dbReference type="InterPro" id="IPR036278">
    <property type="entry name" value="Sialidase_sf"/>
</dbReference>
<dbReference type="SUPFAM" id="SSF50939">
    <property type="entry name" value="Sialidases"/>
    <property type="match status" value="1"/>
</dbReference>
<gene>
    <name evidence="2" type="ORF">GCM10009559_26380</name>
</gene>
<protein>
    <recommendedName>
        <fullName evidence="1">Sialidase domain-containing protein</fullName>
    </recommendedName>
</protein>
<evidence type="ECO:0000259" key="1">
    <source>
        <dbReference type="Pfam" id="PF13088"/>
    </source>
</evidence>
<keyword evidence="3" id="KW-1185">Reference proteome</keyword>
<feature type="domain" description="Sialidase" evidence="1">
    <location>
        <begin position="143"/>
        <end position="348"/>
    </location>
</feature>
<organism evidence="2 3">
    <name type="scientific">Pseudonocardia zijingensis</name>
    <dbReference type="NCBI Taxonomy" id="153376"/>
    <lineage>
        <taxon>Bacteria</taxon>
        <taxon>Bacillati</taxon>
        <taxon>Actinomycetota</taxon>
        <taxon>Actinomycetes</taxon>
        <taxon>Pseudonocardiales</taxon>
        <taxon>Pseudonocardiaceae</taxon>
        <taxon>Pseudonocardia</taxon>
    </lineage>
</organism>
<dbReference type="Proteomes" id="UP001499967">
    <property type="component" value="Unassembled WGS sequence"/>
</dbReference>
<reference evidence="2 3" key="1">
    <citation type="journal article" date="2019" name="Int. J. Syst. Evol. Microbiol.">
        <title>The Global Catalogue of Microorganisms (GCM) 10K type strain sequencing project: providing services to taxonomists for standard genome sequencing and annotation.</title>
        <authorList>
            <consortium name="The Broad Institute Genomics Platform"/>
            <consortium name="The Broad Institute Genome Sequencing Center for Infectious Disease"/>
            <person name="Wu L."/>
            <person name="Ma J."/>
        </authorList>
    </citation>
    <scope>NUCLEOTIDE SEQUENCE [LARGE SCALE GENOMIC DNA]</scope>
    <source>
        <strain evidence="2 3">JCM 11117</strain>
    </source>
</reference>
<proteinExistence type="predicted"/>
<evidence type="ECO:0000313" key="2">
    <source>
        <dbReference type="EMBL" id="GAA0935126.1"/>
    </source>
</evidence>
<dbReference type="Gene3D" id="2.120.10.10">
    <property type="match status" value="1"/>
</dbReference>
<dbReference type="InterPro" id="IPR011040">
    <property type="entry name" value="Sialidase"/>
</dbReference>
<accession>A0ABN1PYQ7</accession>
<sequence>MLSRLRVPRASSNARNGIVYRADDKFCGMPFISGFWKTGDGSLVAAFKCIPANYSDAADIHHDNIAVSRGHVVGVRSYDNGETWDPETFTEIFDLSSSADAIRSGGAATHSPEGPVNFLDPDVLVASGGVPALFVPNADPWLTMSTDGGRVWRRPVLLPKLRGIPSLSGQGSFAVRADGMGLLALTAVTENGWKRRPLLYASADGVDWHFLSFMTPERDDGQAVSDRSGSPRFGAHRYFYPRPLALRDGRLIASMRCQQDPTSVLWTELFESEDGGRTWHFLSRVNDWGAPGDICELGDGRIVCVYGYRLPPYGIRYRVSLDGGRTWGSEVILRQDGGSWDLGYPRVREIEPGTCLAIYYFNRQDDPIQMNGGVRHIAQTRFSPE</sequence>
<dbReference type="EMBL" id="BAAAHP010000075">
    <property type="protein sequence ID" value="GAA0935126.1"/>
    <property type="molecule type" value="Genomic_DNA"/>
</dbReference>
<comment type="caution">
    <text evidence="2">The sequence shown here is derived from an EMBL/GenBank/DDBJ whole genome shotgun (WGS) entry which is preliminary data.</text>
</comment>